<dbReference type="PANTHER" id="PTHR43394">
    <property type="entry name" value="ATP-DEPENDENT PERMEASE MDL1, MITOCHONDRIAL"/>
    <property type="match status" value="1"/>
</dbReference>
<keyword evidence="11" id="KW-1185">Reference proteome</keyword>
<dbReference type="InterPro" id="IPR027417">
    <property type="entry name" value="P-loop_NTPase"/>
</dbReference>
<protein>
    <submittedName>
        <fullName evidence="10">ABC transporter ATP-binding protein</fullName>
    </submittedName>
</protein>
<dbReference type="SMART" id="SM00382">
    <property type="entry name" value="AAA"/>
    <property type="match status" value="1"/>
</dbReference>
<dbReference type="Pfam" id="PF00664">
    <property type="entry name" value="ABC_membrane"/>
    <property type="match status" value="1"/>
</dbReference>
<feature type="transmembrane region" description="Helical" evidence="7">
    <location>
        <begin position="251"/>
        <end position="269"/>
    </location>
</feature>
<dbReference type="PROSITE" id="PS50929">
    <property type="entry name" value="ABC_TM1F"/>
    <property type="match status" value="1"/>
</dbReference>
<gene>
    <name evidence="10" type="ORF">HYG85_11150</name>
</gene>
<dbReference type="PROSITE" id="PS50893">
    <property type="entry name" value="ABC_TRANSPORTER_2"/>
    <property type="match status" value="1"/>
</dbReference>
<sequence>MNNFGILKKVIKLLKPYKFKFFLIMLCVIMLTVVSIINPLIIKNITDDGLLQHNLSTVIKMSLILLLLAVSQGILTLIQETIRIKLQNNIVYTLNKKTFLKLSRVKIEEIRDINDTDLFNRIYTDINNISRVADKNILFITTQIFTIIGSCVGLFLISWKLSLIVLSIAPIKFFCAKYFSKLRMKYEKLFINKSSEFANWYGDVIAGIKDVRLYGLINTKLIELKSKQKELIHIRQKLNILSEINMVTESISIQTLISILYIVGAIFLIGGELSYGSIIALISYSIKVTSPLSAIMNIGYYLTGIIPSARRYFDFMDLENEMEANTHKNITHNCLPTKHPILTFKDVSFAYDNNNTVVSNIDIEIREGEKIAFIGDNGSGKSTMLNLLLRFYTPNNGKILLYNTDINYYPIDEYRQHFATVMQNSHLFQNTIKDNIVLDKKISNDMFDNIISMSELSDFYNTLPDSYMIGQNGSCLSGGQSQKIAIARAIAKDSKIFILDEATSSLDIRSEINISKLINSHLVNKTVICVTHRPELLKYMDRIILLDKGNITQIGTHDELLQLSQLYKKIIS</sequence>
<dbReference type="GO" id="GO:0005886">
    <property type="term" value="C:plasma membrane"/>
    <property type="evidence" value="ECO:0007669"/>
    <property type="project" value="UniProtKB-SubCell"/>
</dbReference>
<dbReference type="InterPro" id="IPR036640">
    <property type="entry name" value="ABC1_TM_sf"/>
</dbReference>
<dbReference type="Proteomes" id="UP000677305">
    <property type="component" value="Chromosome"/>
</dbReference>
<feature type="domain" description="ABC transporter" evidence="8">
    <location>
        <begin position="342"/>
        <end position="571"/>
    </location>
</feature>
<dbReference type="InterPro" id="IPR039421">
    <property type="entry name" value="Type_1_exporter"/>
</dbReference>
<dbReference type="KEGG" id="vgu:HYG85_11150"/>
<dbReference type="Pfam" id="PF00005">
    <property type="entry name" value="ABC_tran"/>
    <property type="match status" value="1"/>
</dbReference>
<evidence type="ECO:0000256" key="3">
    <source>
        <dbReference type="ARBA" id="ARBA00022741"/>
    </source>
</evidence>
<evidence type="ECO:0000256" key="7">
    <source>
        <dbReference type="SAM" id="Phobius"/>
    </source>
</evidence>
<dbReference type="RefSeq" id="WP_212693516.1">
    <property type="nucleotide sequence ID" value="NZ_CP058561.1"/>
</dbReference>
<evidence type="ECO:0000259" key="8">
    <source>
        <dbReference type="PROSITE" id="PS50893"/>
    </source>
</evidence>
<keyword evidence="3" id="KW-0547">Nucleotide-binding</keyword>
<comment type="subcellular location">
    <subcellularLocation>
        <location evidence="1">Cell membrane</location>
        <topology evidence="1">Multi-pass membrane protein</topology>
    </subcellularLocation>
</comment>
<dbReference type="InterPro" id="IPR017871">
    <property type="entry name" value="ABC_transporter-like_CS"/>
</dbReference>
<organism evidence="10 11">
    <name type="scientific">Vallitalea guaymasensis</name>
    <dbReference type="NCBI Taxonomy" id="1185412"/>
    <lineage>
        <taxon>Bacteria</taxon>
        <taxon>Bacillati</taxon>
        <taxon>Bacillota</taxon>
        <taxon>Clostridia</taxon>
        <taxon>Lachnospirales</taxon>
        <taxon>Vallitaleaceae</taxon>
        <taxon>Vallitalea</taxon>
    </lineage>
</organism>
<feature type="transmembrane region" description="Helical" evidence="7">
    <location>
        <begin position="21"/>
        <end position="41"/>
    </location>
</feature>
<feature type="transmembrane region" description="Helical" evidence="7">
    <location>
        <begin position="137"/>
        <end position="157"/>
    </location>
</feature>
<dbReference type="SUPFAM" id="SSF90123">
    <property type="entry name" value="ABC transporter transmembrane region"/>
    <property type="match status" value="1"/>
</dbReference>
<name>A0A8J8MB36_9FIRM</name>
<evidence type="ECO:0000313" key="11">
    <source>
        <dbReference type="Proteomes" id="UP000677305"/>
    </source>
</evidence>
<dbReference type="EMBL" id="CP058561">
    <property type="protein sequence ID" value="QUH29445.1"/>
    <property type="molecule type" value="Genomic_DNA"/>
</dbReference>
<keyword evidence="5 7" id="KW-1133">Transmembrane helix</keyword>
<keyword evidence="6 7" id="KW-0472">Membrane</keyword>
<dbReference type="GO" id="GO:0005524">
    <property type="term" value="F:ATP binding"/>
    <property type="evidence" value="ECO:0007669"/>
    <property type="project" value="UniProtKB-KW"/>
</dbReference>
<dbReference type="InterPro" id="IPR003439">
    <property type="entry name" value="ABC_transporter-like_ATP-bd"/>
</dbReference>
<evidence type="ECO:0000256" key="5">
    <source>
        <dbReference type="ARBA" id="ARBA00022989"/>
    </source>
</evidence>
<evidence type="ECO:0000256" key="6">
    <source>
        <dbReference type="ARBA" id="ARBA00023136"/>
    </source>
</evidence>
<dbReference type="InterPro" id="IPR011527">
    <property type="entry name" value="ABC1_TM_dom"/>
</dbReference>
<reference evidence="10 11" key="1">
    <citation type="submission" date="2020-07" db="EMBL/GenBank/DDBJ databases">
        <title>Vallitalea guaymasensis genome.</title>
        <authorList>
            <person name="Postec A."/>
        </authorList>
    </citation>
    <scope>NUCLEOTIDE SEQUENCE [LARGE SCALE GENOMIC DNA]</scope>
    <source>
        <strain evidence="10 11">Ra1766G1</strain>
    </source>
</reference>
<evidence type="ECO:0000256" key="2">
    <source>
        <dbReference type="ARBA" id="ARBA00022692"/>
    </source>
</evidence>
<keyword evidence="2 7" id="KW-0812">Transmembrane</keyword>
<evidence type="ECO:0000256" key="1">
    <source>
        <dbReference type="ARBA" id="ARBA00004651"/>
    </source>
</evidence>
<feature type="transmembrane region" description="Helical" evidence="7">
    <location>
        <begin position="163"/>
        <end position="180"/>
    </location>
</feature>
<evidence type="ECO:0000259" key="9">
    <source>
        <dbReference type="PROSITE" id="PS50929"/>
    </source>
</evidence>
<dbReference type="Gene3D" id="3.40.50.300">
    <property type="entry name" value="P-loop containing nucleotide triphosphate hydrolases"/>
    <property type="match status" value="1"/>
</dbReference>
<feature type="domain" description="ABC transmembrane type-1" evidence="9">
    <location>
        <begin position="22"/>
        <end position="304"/>
    </location>
</feature>
<dbReference type="AlphaFoldDB" id="A0A8J8MB36"/>
<keyword evidence="4 10" id="KW-0067">ATP-binding</keyword>
<dbReference type="InterPro" id="IPR003593">
    <property type="entry name" value="AAA+_ATPase"/>
</dbReference>
<dbReference type="CDD" id="cd07346">
    <property type="entry name" value="ABC_6TM_exporters"/>
    <property type="match status" value="1"/>
</dbReference>
<evidence type="ECO:0000313" key="10">
    <source>
        <dbReference type="EMBL" id="QUH29445.1"/>
    </source>
</evidence>
<dbReference type="Gene3D" id="1.20.1560.10">
    <property type="entry name" value="ABC transporter type 1, transmembrane domain"/>
    <property type="match status" value="1"/>
</dbReference>
<feature type="transmembrane region" description="Helical" evidence="7">
    <location>
        <begin position="61"/>
        <end position="78"/>
    </location>
</feature>
<dbReference type="SUPFAM" id="SSF52540">
    <property type="entry name" value="P-loop containing nucleoside triphosphate hydrolases"/>
    <property type="match status" value="1"/>
</dbReference>
<proteinExistence type="predicted"/>
<dbReference type="GO" id="GO:0015421">
    <property type="term" value="F:ABC-type oligopeptide transporter activity"/>
    <property type="evidence" value="ECO:0007669"/>
    <property type="project" value="TreeGrafter"/>
</dbReference>
<dbReference type="PROSITE" id="PS00211">
    <property type="entry name" value="ABC_TRANSPORTER_1"/>
    <property type="match status" value="1"/>
</dbReference>
<accession>A0A8J8MB36</accession>
<evidence type="ECO:0000256" key="4">
    <source>
        <dbReference type="ARBA" id="ARBA00022840"/>
    </source>
</evidence>
<dbReference type="GO" id="GO:0016887">
    <property type="term" value="F:ATP hydrolysis activity"/>
    <property type="evidence" value="ECO:0007669"/>
    <property type="project" value="InterPro"/>
</dbReference>
<dbReference type="PANTHER" id="PTHR43394:SF1">
    <property type="entry name" value="ATP-BINDING CASSETTE SUB-FAMILY B MEMBER 10, MITOCHONDRIAL"/>
    <property type="match status" value="1"/>
</dbReference>